<evidence type="ECO:0000313" key="2">
    <source>
        <dbReference type="Proteomes" id="UP000267027"/>
    </source>
</evidence>
<name>A0A0R3PTV9_ANGCS</name>
<sequence length="46" mass="4709">MFTAAPGPVVAAAPAPVLAAAPMLQHPMPAYAPLTRTAYFIGSKKN</sequence>
<dbReference type="EMBL" id="UYYA01004271">
    <property type="protein sequence ID" value="VDM60852.1"/>
    <property type="molecule type" value="Genomic_DNA"/>
</dbReference>
<organism evidence="3">
    <name type="scientific">Angiostrongylus costaricensis</name>
    <name type="common">Nematode worm</name>
    <dbReference type="NCBI Taxonomy" id="334426"/>
    <lineage>
        <taxon>Eukaryota</taxon>
        <taxon>Metazoa</taxon>
        <taxon>Ecdysozoa</taxon>
        <taxon>Nematoda</taxon>
        <taxon>Chromadorea</taxon>
        <taxon>Rhabditida</taxon>
        <taxon>Rhabditina</taxon>
        <taxon>Rhabditomorpha</taxon>
        <taxon>Strongyloidea</taxon>
        <taxon>Metastrongylidae</taxon>
        <taxon>Angiostrongylus</taxon>
    </lineage>
</organism>
<reference evidence="1 2" key="2">
    <citation type="submission" date="2018-11" db="EMBL/GenBank/DDBJ databases">
        <authorList>
            <consortium name="Pathogen Informatics"/>
        </authorList>
    </citation>
    <scope>NUCLEOTIDE SEQUENCE [LARGE SCALE GENOMIC DNA]</scope>
    <source>
        <strain evidence="1 2">Costa Rica</strain>
    </source>
</reference>
<dbReference type="AlphaFoldDB" id="A0A0R3PTV9"/>
<reference evidence="3" key="1">
    <citation type="submission" date="2017-02" db="UniProtKB">
        <authorList>
            <consortium name="WormBaseParasite"/>
        </authorList>
    </citation>
    <scope>IDENTIFICATION</scope>
</reference>
<evidence type="ECO:0000313" key="1">
    <source>
        <dbReference type="EMBL" id="VDM60852.1"/>
    </source>
</evidence>
<accession>A0A0R3PTV9</accession>
<protein>
    <submittedName>
        <fullName evidence="1 3">Uncharacterized protein</fullName>
    </submittedName>
</protein>
<dbReference type="WBParaSite" id="ACOC_0000926501-mRNA-1">
    <property type="protein sequence ID" value="ACOC_0000926501-mRNA-1"/>
    <property type="gene ID" value="ACOC_0000926501"/>
</dbReference>
<gene>
    <name evidence="1" type="ORF">ACOC_LOCUS9266</name>
</gene>
<proteinExistence type="predicted"/>
<keyword evidence="2" id="KW-1185">Reference proteome</keyword>
<dbReference type="Proteomes" id="UP000267027">
    <property type="component" value="Unassembled WGS sequence"/>
</dbReference>
<evidence type="ECO:0000313" key="3">
    <source>
        <dbReference type="WBParaSite" id="ACOC_0000926501-mRNA-1"/>
    </source>
</evidence>